<feature type="transmembrane region" description="Helical" evidence="1">
    <location>
        <begin position="107"/>
        <end position="132"/>
    </location>
</feature>
<dbReference type="Proteomes" id="UP000198131">
    <property type="component" value="Unassembled WGS sequence"/>
</dbReference>
<evidence type="ECO:0000256" key="1">
    <source>
        <dbReference type="SAM" id="Phobius"/>
    </source>
</evidence>
<proteinExistence type="predicted"/>
<sequence>MKILCISIGFGYVFYMCNGFLTLNPRKKPYNVLFDKRIYLVHLGLSIVLAAFGFWYFYDAELQTVSCFVPAIFLIAFFVADSFVKLLTGRHLIIADRWDSKPPNYKWYIDGLLSILILSTSLCFPFVLATYLQQVGSGSSAR</sequence>
<reference evidence="3" key="1">
    <citation type="submission" date="2017-06" db="EMBL/GenBank/DDBJ databases">
        <authorList>
            <person name="Varghese N."/>
            <person name="Submissions S."/>
        </authorList>
    </citation>
    <scope>NUCLEOTIDE SEQUENCE [LARGE SCALE GENOMIC DNA]</scope>
    <source>
        <strain evidence="3">DSM 11116</strain>
    </source>
</reference>
<gene>
    <name evidence="2" type="ORF">SAMN06265337_2673</name>
</gene>
<dbReference type="AlphaFoldDB" id="A0A212U9S6"/>
<organism evidence="2 3">
    <name type="scientific">Hymenobacter gelipurpurascens</name>
    <dbReference type="NCBI Taxonomy" id="89968"/>
    <lineage>
        <taxon>Bacteria</taxon>
        <taxon>Pseudomonadati</taxon>
        <taxon>Bacteroidota</taxon>
        <taxon>Cytophagia</taxon>
        <taxon>Cytophagales</taxon>
        <taxon>Hymenobacteraceae</taxon>
        <taxon>Hymenobacter</taxon>
    </lineage>
</organism>
<accession>A0A212U9S6</accession>
<evidence type="ECO:0000313" key="3">
    <source>
        <dbReference type="Proteomes" id="UP000198131"/>
    </source>
</evidence>
<evidence type="ECO:0000313" key="2">
    <source>
        <dbReference type="EMBL" id="SNC75038.1"/>
    </source>
</evidence>
<keyword evidence="3" id="KW-1185">Reference proteome</keyword>
<keyword evidence="1" id="KW-0472">Membrane</keyword>
<keyword evidence="1" id="KW-0812">Transmembrane</keyword>
<feature type="transmembrane region" description="Helical" evidence="1">
    <location>
        <begin position="38"/>
        <end position="57"/>
    </location>
</feature>
<feature type="transmembrane region" description="Helical" evidence="1">
    <location>
        <begin position="6"/>
        <end position="26"/>
    </location>
</feature>
<name>A0A212U9S6_9BACT</name>
<keyword evidence="1" id="KW-1133">Transmembrane helix</keyword>
<feature type="transmembrane region" description="Helical" evidence="1">
    <location>
        <begin position="63"/>
        <end position="87"/>
    </location>
</feature>
<protein>
    <submittedName>
        <fullName evidence="2">Uncharacterized protein</fullName>
    </submittedName>
</protein>
<dbReference type="EMBL" id="FYEW01000002">
    <property type="protein sequence ID" value="SNC75038.1"/>
    <property type="molecule type" value="Genomic_DNA"/>
</dbReference>